<keyword evidence="2" id="KW-1185">Reference proteome</keyword>
<organism evidence="1 2">
    <name type="scientific">Datura stramonium</name>
    <name type="common">Jimsonweed</name>
    <name type="synonym">Common thornapple</name>
    <dbReference type="NCBI Taxonomy" id="4076"/>
    <lineage>
        <taxon>Eukaryota</taxon>
        <taxon>Viridiplantae</taxon>
        <taxon>Streptophyta</taxon>
        <taxon>Embryophyta</taxon>
        <taxon>Tracheophyta</taxon>
        <taxon>Spermatophyta</taxon>
        <taxon>Magnoliopsida</taxon>
        <taxon>eudicotyledons</taxon>
        <taxon>Gunneridae</taxon>
        <taxon>Pentapetalae</taxon>
        <taxon>asterids</taxon>
        <taxon>lamiids</taxon>
        <taxon>Solanales</taxon>
        <taxon>Solanaceae</taxon>
        <taxon>Solanoideae</taxon>
        <taxon>Datureae</taxon>
        <taxon>Datura</taxon>
    </lineage>
</organism>
<comment type="caution">
    <text evidence="1">The sequence shown here is derived from an EMBL/GenBank/DDBJ whole genome shotgun (WGS) entry which is preliminary data.</text>
</comment>
<gene>
    <name evidence="1" type="ORF">HAX54_043903</name>
</gene>
<accession>A0ABS8W559</accession>
<protein>
    <submittedName>
        <fullName evidence="1">Uncharacterized protein</fullName>
    </submittedName>
</protein>
<evidence type="ECO:0000313" key="1">
    <source>
        <dbReference type="EMBL" id="MCE2055996.1"/>
    </source>
</evidence>
<feature type="non-terminal residue" evidence="1">
    <location>
        <position position="52"/>
    </location>
</feature>
<proteinExistence type="predicted"/>
<dbReference type="EMBL" id="JACEIK010006630">
    <property type="protein sequence ID" value="MCE2055996.1"/>
    <property type="molecule type" value="Genomic_DNA"/>
</dbReference>
<name>A0ABS8W559_DATST</name>
<dbReference type="Proteomes" id="UP000823775">
    <property type="component" value="Unassembled WGS sequence"/>
</dbReference>
<sequence>MSLEIYQRINMCRKSALAKYGANISKLKFVEGNIIKDKYIHGKLPRNFGICI</sequence>
<reference evidence="1 2" key="1">
    <citation type="journal article" date="2021" name="BMC Genomics">
        <title>Datura genome reveals duplications of psychoactive alkaloid biosynthetic genes and high mutation rate following tissue culture.</title>
        <authorList>
            <person name="Rajewski A."/>
            <person name="Carter-House D."/>
            <person name="Stajich J."/>
            <person name="Litt A."/>
        </authorList>
    </citation>
    <scope>NUCLEOTIDE SEQUENCE [LARGE SCALE GENOMIC DNA]</scope>
    <source>
        <strain evidence="1">AR-01</strain>
    </source>
</reference>
<evidence type="ECO:0000313" key="2">
    <source>
        <dbReference type="Proteomes" id="UP000823775"/>
    </source>
</evidence>